<comment type="subcellular location">
    <subcellularLocation>
        <location evidence="2">Membrane</location>
        <topology evidence="2">Single-pass membrane protein</topology>
    </subcellularLocation>
</comment>
<keyword evidence="6" id="KW-0479">Metal-binding</keyword>
<keyword evidence="7" id="KW-1133">Transmembrane helix</keyword>
<keyword evidence="10" id="KW-0503">Monooxygenase</keyword>
<proteinExistence type="inferred from homology"/>
<dbReference type="PANTHER" id="PTHR46300:SF7">
    <property type="entry name" value="P450, PUTATIVE (EUROFUNG)-RELATED"/>
    <property type="match status" value="1"/>
</dbReference>
<dbReference type="InterPro" id="IPR036396">
    <property type="entry name" value="Cyt_P450_sf"/>
</dbReference>
<sequence>MLNDLMGYDWAISLMPYNDKWRRHRSTFHQYFGARAAESFKEHFVKHIRQATSATIMKVTYGFDVKDEHANEWVELIEHALVGFSIIEGHLGNGLSILYQCYIPSWFPGANFHRVAAHYKRLATRMSVEPFEAVKSGIRAGTAGPSASASMIENLPDGPVRQKEEEICRNSAAVAYGAGTDITTAALVIFALAMTLHPEVQKKEAELDAIVGSSRLPSFDDRDSLPYIEAVMKEILRWLVTPLGRSLLVLD</sequence>
<evidence type="ECO:0000256" key="4">
    <source>
        <dbReference type="ARBA" id="ARBA00022617"/>
    </source>
</evidence>
<evidence type="ECO:0000256" key="7">
    <source>
        <dbReference type="ARBA" id="ARBA00022989"/>
    </source>
</evidence>
<evidence type="ECO:0000256" key="5">
    <source>
        <dbReference type="ARBA" id="ARBA00022692"/>
    </source>
</evidence>
<evidence type="ECO:0000256" key="1">
    <source>
        <dbReference type="ARBA" id="ARBA00001971"/>
    </source>
</evidence>
<evidence type="ECO:0000256" key="10">
    <source>
        <dbReference type="ARBA" id="ARBA00023033"/>
    </source>
</evidence>
<dbReference type="Proteomes" id="UP000308730">
    <property type="component" value="Unassembled WGS sequence"/>
</dbReference>
<evidence type="ECO:0000313" key="12">
    <source>
        <dbReference type="EMBL" id="THH26661.1"/>
    </source>
</evidence>
<dbReference type="InterPro" id="IPR050364">
    <property type="entry name" value="Cytochrome_P450_fung"/>
</dbReference>
<dbReference type="AlphaFoldDB" id="A0A4S4MNN8"/>
<comment type="similarity">
    <text evidence="3">Belongs to the cytochrome P450 family.</text>
</comment>
<evidence type="ECO:0008006" key="14">
    <source>
        <dbReference type="Google" id="ProtNLM"/>
    </source>
</evidence>
<organism evidence="12 13">
    <name type="scientific">Antrodiella citrinella</name>
    <dbReference type="NCBI Taxonomy" id="2447956"/>
    <lineage>
        <taxon>Eukaryota</taxon>
        <taxon>Fungi</taxon>
        <taxon>Dikarya</taxon>
        <taxon>Basidiomycota</taxon>
        <taxon>Agaricomycotina</taxon>
        <taxon>Agaricomycetes</taxon>
        <taxon>Polyporales</taxon>
        <taxon>Steccherinaceae</taxon>
        <taxon>Antrodiella</taxon>
    </lineage>
</organism>
<dbReference type="GO" id="GO:0004497">
    <property type="term" value="F:monooxygenase activity"/>
    <property type="evidence" value="ECO:0007669"/>
    <property type="project" value="UniProtKB-KW"/>
</dbReference>
<keyword evidence="13" id="KW-1185">Reference proteome</keyword>
<accession>A0A4S4MNN8</accession>
<comment type="caution">
    <text evidence="12">The sequence shown here is derived from an EMBL/GenBank/DDBJ whole genome shotgun (WGS) entry which is preliminary data.</text>
</comment>
<dbReference type="GO" id="GO:0016020">
    <property type="term" value="C:membrane"/>
    <property type="evidence" value="ECO:0007669"/>
    <property type="project" value="UniProtKB-SubCell"/>
</dbReference>
<gene>
    <name evidence="12" type="ORF">EUX98_g7525</name>
</gene>
<protein>
    <recommendedName>
        <fullName evidence="14">Cytochrome P450</fullName>
    </recommendedName>
</protein>
<evidence type="ECO:0000256" key="8">
    <source>
        <dbReference type="ARBA" id="ARBA00023002"/>
    </source>
</evidence>
<evidence type="ECO:0000256" key="6">
    <source>
        <dbReference type="ARBA" id="ARBA00022723"/>
    </source>
</evidence>
<evidence type="ECO:0000256" key="2">
    <source>
        <dbReference type="ARBA" id="ARBA00004167"/>
    </source>
</evidence>
<keyword evidence="5" id="KW-0812">Transmembrane</keyword>
<dbReference type="GO" id="GO:0005506">
    <property type="term" value="F:iron ion binding"/>
    <property type="evidence" value="ECO:0007669"/>
    <property type="project" value="InterPro"/>
</dbReference>
<keyword evidence="4" id="KW-0349">Heme</keyword>
<evidence type="ECO:0000256" key="11">
    <source>
        <dbReference type="ARBA" id="ARBA00023136"/>
    </source>
</evidence>
<dbReference type="EMBL" id="SGPM01000322">
    <property type="protein sequence ID" value="THH26661.1"/>
    <property type="molecule type" value="Genomic_DNA"/>
</dbReference>
<dbReference type="InterPro" id="IPR001128">
    <property type="entry name" value="Cyt_P450"/>
</dbReference>
<keyword evidence="8" id="KW-0560">Oxidoreductase</keyword>
<keyword evidence="11" id="KW-0472">Membrane</keyword>
<evidence type="ECO:0000256" key="3">
    <source>
        <dbReference type="ARBA" id="ARBA00010617"/>
    </source>
</evidence>
<dbReference type="GO" id="GO:0016705">
    <property type="term" value="F:oxidoreductase activity, acting on paired donors, with incorporation or reduction of molecular oxygen"/>
    <property type="evidence" value="ECO:0007669"/>
    <property type="project" value="InterPro"/>
</dbReference>
<dbReference type="PANTHER" id="PTHR46300">
    <property type="entry name" value="P450, PUTATIVE (EUROFUNG)-RELATED-RELATED"/>
    <property type="match status" value="1"/>
</dbReference>
<dbReference type="SUPFAM" id="SSF48264">
    <property type="entry name" value="Cytochrome P450"/>
    <property type="match status" value="1"/>
</dbReference>
<reference evidence="12 13" key="1">
    <citation type="submission" date="2019-02" db="EMBL/GenBank/DDBJ databases">
        <title>Genome sequencing of the rare red list fungi Antrodiella citrinella (Flaviporus citrinellus).</title>
        <authorList>
            <person name="Buettner E."/>
            <person name="Kellner H."/>
        </authorList>
    </citation>
    <scope>NUCLEOTIDE SEQUENCE [LARGE SCALE GENOMIC DNA]</scope>
    <source>
        <strain evidence="12 13">DSM 108506</strain>
    </source>
</reference>
<dbReference type="OrthoDB" id="2800910at2759"/>
<dbReference type="Gene3D" id="1.10.630.10">
    <property type="entry name" value="Cytochrome P450"/>
    <property type="match status" value="1"/>
</dbReference>
<keyword evidence="9" id="KW-0408">Iron</keyword>
<dbReference type="GO" id="GO:0020037">
    <property type="term" value="F:heme binding"/>
    <property type="evidence" value="ECO:0007669"/>
    <property type="project" value="InterPro"/>
</dbReference>
<evidence type="ECO:0000313" key="13">
    <source>
        <dbReference type="Proteomes" id="UP000308730"/>
    </source>
</evidence>
<dbReference type="Pfam" id="PF00067">
    <property type="entry name" value="p450"/>
    <property type="match status" value="1"/>
</dbReference>
<name>A0A4S4MNN8_9APHY</name>
<evidence type="ECO:0000256" key="9">
    <source>
        <dbReference type="ARBA" id="ARBA00023004"/>
    </source>
</evidence>
<comment type="cofactor">
    <cofactor evidence="1">
        <name>heme</name>
        <dbReference type="ChEBI" id="CHEBI:30413"/>
    </cofactor>
</comment>